<evidence type="ECO:0000256" key="3">
    <source>
        <dbReference type="ARBA" id="ARBA00023125"/>
    </source>
</evidence>
<dbReference type="PROSITE" id="PS51054">
    <property type="entry name" value="ORANGE"/>
    <property type="match status" value="1"/>
</dbReference>
<feature type="region of interest" description="Disordered" evidence="6">
    <location>
        <begin position="17"/>
        <end position="42"/>
    </location>
</feature>
<evidence type="ECO:0000256" key="5">
    <source>
        <dbReference type="ARBA" id="ARBA00023242"/>
    </source>
</evidence>
<dbReference type="InterPro" id="IPR003650">
    <property type="entry name" value="Orange_dom"/>
</dbReference>
<dbReference type="Proteomes" id="UP000475862">
    <property type="component" value="Unassembled WGS sequence"/>
</dbReference>
<feature type="region of interest" description="Disordered" evidence="6">
    <location>
        <begin position="188"/>
        <end position="216"/>
    </location>
</feature>
<dbReference type="SMART" id="SM00511">
    <property type="entry name" value="ORANGE"/>
    <property type="match status" value="1"/>
</dbReference>
<reference evidence="9 10" key="1">
    <citation type="submission" date="2019-08" db="EMBL/GenBank/DDBJ databases">
        <title>The genome of the soybean aphid Biotype 1, its phylome, world population structure and adaptation to the North American continent.</title>
        <authorList>
            <person name="Giordano R."/>
            <person name="Donthu R.K."/>
            <person name="Hernandez A.G."/>
            <person name="Wright C.L."/>
            <person name="Zimin A.V."/>
        </authorList>
    </citation>
    <scope>NUCLEOTIDE SEQUENCE [LARGE SCALE GENOMIC DNA]</scope>
    <source>
        <tissue evidence="9">Whole aphids</tissue>
    </source>
</reference>
<dbReference type="InterPro" id="IPR036638">
    <property type="entry name" value="HLH_DNA-bd_sf"/>
</dbReference>
<dbReference type="AlphaFoldDB" id="A0A6G0TVX9"/>
<dbReference type="OrthoDB" id="6085656at2759"/>
<organism evidence="9 10">
    <name type="scientific">Aphis glycines</name>
    <name type="common">Soybean aphid</name>
    <dbReference type="NCBI Taxonomy" id="307491"/>
    <lineage>
        <taxon>Eukaryota</taxon>
        <taxon>Metazoa</taxon>
        <taxon>Ecdysozoa</taxon>
        <taxon>Arthropoda</taxon>
        <taxon>Hexapoda</taxon>
        <taxon>Insecta</taxon>
        <taxon>Pterygota</taxon>
        <taxon>Neoptera</taxon>
        <taxon>Paraneoptera</taxon>
        <taxon>Hemiptera</taxon>
        <taxon>Sternorrhyncha</taxon>
        <taxon>Aphidomorpha</taxon>
        <taxon>Aphidoidea</taxon>
        <taxon>Aphididae</taxon>
        <taxon>Aphidini</taxon>
        <taxon>Aphis</taxon>
        <taxon>Aphis</taxon>
    </lineage>
</organism>
<feature type="domain" description="BHLH" evidence="7">
    <location>
        <begin position="47"/>
        <end position="104"/>
    </location>
</feature>
<dbReference type="Pfam" id="PF07527">
    <property type="entry name" value="Hairy_orange"/>
    <property type="match status" value="1"/>
</dbReference>
<name>A0A6G0TVX9_APHGL</name>
<feature type="domain" description="Orange" evidence="8">
    <location>
        <begin position="123"/>
        <end position="159"/>
    </location>
</feature>
<proteinExistence type="predicted"/>
<dbReference type="GO" id="GO:0006355">
    <property type="term" value="P:regulation of DNA-templated transcription"/>
    <property type="evidence" value="ECO:0007669"/>
    <property type="project" value="InterPro"/>
</dbReference>
<dbReference type="GO" id="GO:0046983">
    <property type="term" value="F:protein dimerization activity"/>
    <property type="evidence" value="ECO:0007669"/>
    <property type="project" value="InterPro"/>
</dbReference>
<evidence type="ECO:0000256" key="4">
    <source>
        <dbReference type="ARBA" id="ARBA00023163"/>
    </source>
</evidence>
<feature type="compositionally biased region" description="Low complexity" evidence="6">
    <location>
        <begin position="17"/>
        <end position="31"/>
    </location>
</feature>
<protein>
    <recommendedName>
        <fullName evidence="11">BHLH domain-containing protein</fullName>
    </recommendedName>
</protein>
<keyword evidence="2" id="KW-0805">Transcription regulation</keyword>
<keyword evidence="10" id="KW-1185">Reference proteome</keyword>
<evidence type="ECO:0000313" key="10">
    <source>
        <dbReference type="Proteomes" id="UP000475862"/>
    </source>
</evidence>
<evidence type="ECO:0000313" key="9">
    <source>
        <dbReference type="EMBL" id="KAE9539851.1"/>
    </source>
</evidence>
<dbReference type="CDD" id="cd19741">
    <property type="entry name" value="bHLH-O_ESMB_like"/>
    <property type="match status" value="1"/>
</dbReference>
<dbReference type="PROSITE" id="PS50888">
    <property type="entry name" value="BHLH"/>
    <property type="match status" value="1"/>
</dbReference>
<evidence type="ECO:0000259" key="8">
    <source>
        <dbReference type="PROSITE" id="PS51054"/>
    </source>
</evidence>
<dbReference type="SUPFAM" id="SSF158457">
    <property type="entry name" value="Orange domain-like"/>
    <property type="match status" value="1"/>
</dbReference>
<dbReference type="Gene3D" id="4.10.280.10">
    <property type="entry name" value="Helix-loop-helix DNA-binding domain"/>
    <property type="match status" value="1"/>
</dbReference>
<keyword evidence="5" id="KW-0539">Nucleus</keyword>
<evidence type="ECO:0000256" key="1">
    <source>
        <dbReference type="ARBA" id="ARBA00004123"/>
    </source>
</evidence>
<evidence type="ECO:0000259" key="7">
    <source>
        <dbReference type="PROSITE" id="PS50888"/>
    </source>
</evidence>
<evidence type="ECO:0000256" key="6">
    <source>
        <dbReference type="SAM" id="MobiDB-lite"/>
    </source>
</evidence>
<keyword evidence="3" id="KW-0238">DNA-binding</keyword>
<dbReference type="EMBL" id="VYZN01000014">
    <property type="protein sequence ID" value="KAE9539851.1"/>
    <property type="molecule type" value="Genomic_DNA"/>
</dbReference>
<evidence type="ECO:0000256" key="2">
    <source>
        <dbReference type="ARBA" id="ARBA00023015"/>
    </source>
</evidence>
<sequence length="216" mass="24568">MRPAAELRPSYRVQMHMQMQQQQYHQQHQHQTGSEYDEQPVSRTYQYRKVMKPLLERKRRARINRCLDELKDLMVVTLQAEGENVSKLEKADILELTVRHLHKLKRHNALGLTGVDSVYADKFRAGFAHCATEVSNYLTSDVRSPPVDPSAGVKLLHHLGACMRKIDVDSNRSASGTAATTAVTTTAADQYRPYTPPSTPGSELKEDPNSVCWRPW</sequence>
<dbReference type="PANTHER" id="PTHR10985">
    <property type="entry name" value="BASIC HELIX-LOOP-HELIX TRANSCRIPTION FACTOR, HES-RELATED"/>
    <property type="match status" value="1"/>
</dbReference>
<evidence type="ECO:0008006" key="11">
    <source>
        <dbReference type="Google" id="ProtNLM"/>
    </source>
</evidence>
<dbReference type="InterPro" id="IPR011598">
    <property type="entry name" value="bHLH_dom"/>
</dbReference>
<accession>A0A6G0TVX9</accession>
<comment type="subcellular location">
    <subcellularLocation>
        <location evidence="1">Nucleus</location>
    </subcellularLocation>
</comment>
<comment type="caution">
    <text evidence="9">The sequence shown here is derived from an EMBL/GenBank/DDBJ whole genome shotgun (WGS) entry which is preliminary data.</text>
</comment>
<dbReference type="InterPro" id="IPR050370">
    <property type="entry name" value="HES_HEY"/>
</dbReference>
<dbReference type="SMART" id="SM00353">
    <property type="entry name" value="HLH"/>
    <property type="match status" value="1"/>
</dbReference>
<dbReference type="SUPFAM" id="SSF47459">
    <property type="entry name" value="HLH, helix-loop-helix DNA-binding domain"/>
    <property type="match status" value="1"/>
</dbReference>
<dbReference type="GO" id="GO:0003677">
    <property type="term" value="F:DNA binding"/>
    <property type="evidence" value="ECO:0007669"/>
    <property type="project" value="UniProtKB-KW"/>
</dbReference>
<gene>
    <name evidence="9" type="ORF">AGLY_005103</name>
</gene>
<dbReference type="GO" id="GO:0005634">
    <property type="term" value="C:nucleus"/>
    <property type="evidence" value="ECO:0007669"/>
    <property type="project" value="UniProtKB-SubCell"/>
</dbReference>
<dbReference type="Pfam" id="PF00010">
    <property type="entry name" value="HLH"/>
    <property type="match status" value="1"/>
</dbReference>
<dbReference type="Gene3D" id="6.10.250.980">
    <property type="match status" value="1"/>
</dbReference>
<dbReference type="FunFam" id="4.10.280.10:FF:000072">
    <property type="entry name" value="enhancer of split mgamma protein-like"/>
    <property type="match status" value="1"/>
</dbReference>
<keyword evidence="4" id="KW-0804">Transcription</keyword>